<dbReference type="PANTHER" id="PTHR46306">
    <property type="entry name" value="BTB/POZ DOMAIN-CONTAINING PROTEIN 9"/>
    <property type="match status" value="1"/>
</dbReference>
<name>A0A7E4VJ46_PANRE</name>
<protein>
    <submittedName>
        <fullName evidence="3">BTB domain-containing protein</fullName>
    </submittedName>
</protein>
<reference evidence="2" key="1">
    <citation type="journal article" date="2013" name="Genetics">
        <title>The draft genome and transcriptome of Panagrellus redivivus are shaped by the harsh demands of a free-living lifestyle.</title>
        <authorList>
            <person name="Srinivasan J."/>
            <person name="Dillman A.R."/>
            <person name="Macchietto M.G."/>
            <person name="Heikkinen L."/>
            <person name="Lakso M."/>
            <person name="Fracchia K.M."/>
            <person name="Antoshechkin I."/>
            <person name="Mortazavi A."/>
            <person name="Wong G."/>
            <person name="Sternberg P.W."/>
        </authorList>
    </citation>
    <scope>NUCLEOTIDE SEQUENCE [LARGE SCALE GENOMIC DNA]</scope>
    <source>
        <strain evidence="2">MT8872</strain>
    </source>
</reference>
<dbReference type="GO" id="GO:0050804">
    <property type="term" value="P:modulation of chemical synaptic transmission"/>
    <property type="evidence" value="ECO:0007669"/>
    <property type="project" value="TreeGrafter"/>
</dbReference>
<dbReference type="PANTHER" id="PTHR46306:SF1">
    <property type="entry name" value="BTB_POZ DOMAIN-CONTAINING PROTEIN 9"/>
    <property type="match status" value="1"/>
</dbReference>
<dbReference type="PROSITE" id="PS50097">
    <property type="entry name" value="BTB"/>
    <property type="match status" value="1"/>
</dbReference>
<reference evidence="3" key="2">
    <citation type="submission" date="2020-10" db="UniProtKB">
        <authorList>
            <consortium name="WormBaseParasite"/>
        </authorList>
    </citation>
    <scope>IDENTIFICATION</scope>
</reference>
<evidence type="ECO:0000259" key="1">
    <source>
        <dbReference type="PROSITE" id="PS50097"/>
    </source>
</evidence>
<accession>A0A7E4VJ46</accession>
<proteinExistence type="predicted"/>
<dbReference type="Pfam" id="PF00651">
    <property type="entry name" value="BTB"/>
    <property type="match status" value="1"/>
</dbReference>
<sequence>MFTQQFYTAADITNQICNLFIKEQLFDVVFIIDGEEVPAHQSVLCQRCPVFKAMLKEQSEFEVQTIVLSGTPVGAFKQLLKFIYTGFVELDTVNVGSVFDVLQLARVYGVAKLEQHCVDHLKFICNIDNVVEILNRAVEKSQKALIAHCIEFAKTRAPEFVGHKSFGELSVEALHHLINDALVPLSDDDIQELFTTKTEVVELKDCFELLNHRFDIV</sequence>
<dbReference type="Proteomes" id="UP000492821">
    <property type="component" value="Unassembled WGS sequence"/>
</dbReference>
<dbReference type="CDD" id="cd14733">
    <property type="entry name" value="BACK"/>
    <property type="match status" value="1"/>
</dbReference>
<dbReference type="GO" id="GO:0048512">
    <property type="term" value="P:circadian behavior"/>
    <property type="evidence" value="ECO:0007669"/>
    <property type="project" value="TreeGrafter"/>
</dbReference>
<organism evidence="2 3">
    <name type="scientific">Panagrellus redivivus</name>
    <name type="common">Microworm</name>
    <dbReference type="NCBI Taxonomy" id="6233"/>
    <lineage>
        <taxon>Eukaryota</taxon>
        <taxon>Metazoa</taxon>
        <taxon>Ecdysozoa</taxon>
        <taxon>Nematoda</taxon>
        <taxon>Chromadorea</taxon>
        <taxon>Rhabditida</taxon>
        <taxon>Tylenchina</taxon>
        <taxon>Panagrolaimomorpha</taxon>
        <taxon>Panagrolaimoidea</taxon>
        <taxon>Panagrolaimidae</taxon>
        <taxon>Panagrellus</taxon>
    </lineage>
</organism>
<keyword evidence="2" id="KW-1185">Reference proteome</keyword>
<dbReference type="Gene3D" id="3.30.710.10">
    <property type="entry name" value="Potassium Channel Kv1.1, Chain A"/>
    <property type="match status" value="1"/>
</dbReference>
<dbReference type="SUPFAM" id="SSF54695">
    <property type="entry name" value="POZ domain"/>
    <property type="match status" value="1"/>
</dbReference>
<dbReference type="GO" id="GO:0005737">
    <property type="term" value="C:cytoplasm"/>
    <property type="evidence" value="ECO:0007669"/>
    <property type="project" value="TreeGrafter"/>
</dbReference>
<evidence type="ECO:0000313" key="3">
    <source>
        <dbReference type="WBParaSite" id="Pan_g21126.t1"/>
    </source>
</evidence>
<feature type="domain" description="BTB" evidence="1">
    <location>
        <begin position="26"/>
        <end position="92"/>
    </location>
</feature>
<dbReference type="InterPro" id="IPR052407">
    <property type="entry name" value="BTB_POZ_domain_cont_9"/>
</dbReference>
<evidence type="ECO:0000313" key="2">
    <source>
        <dbReference type="Proteomes" id="UP000492821"/>
    </source>
</evidence>
<dbReference type="WBParaSite" id="Pan_g21126.t1">
    <property type="protein sequence ID" value="Pan_g21126.t1"/>
    <property type="gene ID" value="Pan_g21126"/>
</dbReference>
<dbReference type="InterPro" id="IPR000210">
    <property type="entry name" value="BTB/POZ_dom"/>
</dbReference>
<dbReference type="SMART" id="SM00225">
    <property type="entry name" value="BTB"/>
    <property type="match status" value="1"/>
</dbReference>
<dbReference type="InterPro" id="IPR011333">
    <property type="entry name" value="SKP1/BTB/POZ_sf"/>
</dbReference>
<dbReference type="AlphaFoldDB" id="A0A7E4VJ46"/>
<dbReference type="GO" id="GO:0008344">
    <property type="term" value="P:adult locomotory behavior"/>
    <property type="evidence" value="ECO:0007669"/>
    <property type="project" value="TreeGrafter"/>
</dbReference>